<keyword evidence="4" id="KW-0804">Transcription</keyword>
<dbReference type="GO" id="GO:0003677">
    <property type="term" value="F:DNA binding"/>
    <property type="evidence" value="ECO:0007669"/>
    <property type="project" value="UniProtKB-KW"/>
</dbReference>
<dbReference type="InterPro" id="IPR050389">
    <property type="entry name" value="LysR-type_TF"/>
</dbReference>
<dbReference type="Pfam" id="PF00126">
    <property type="entry name" value="HTH_1"/>
    <property type="match status" value="1"/>
</dbReference>
<evidence type="ECO:0000256" key="1">
    <source>
        <dbReference type="ARBA" id="ARBA00009437"/>
    </source>
</evidence>
<comment type="similarity">
    <text evidence="1">Belongs to the LysR transcriptional regulatory family.</text>
</comment>
<evidence type="ECO:0000313" key="6">
    <source>
        <dbReference type="EMBL" id="ASZ49127.1"/>
    </source>
</evidence>
<dbReference type="Gene3D" id="1.10.10.10">
    <property type="entry name" value="Winged helix-like DNA-binding domain superfamily/Winged helix DNA-binding domain"/>
    <property type="match status" value="1"/>
</dbReference>
<dbReference type="GO" id="GO:0003700">
    <property type="term" value="F:DNA-binding transcription factor activity"/>
    <property type="evidence" value="ECO:0007669"/>
    <property type="project" value="InterPro"/>
</dbReference>
<dbReference type="PANTHER" id="PTHR30118">
    <property type="entry name" value="HTH-TYPE TRANSCRIPTIONAL REGULATOR LEUO-RELATED"/>
    <property type="match status" value="1"/>
</dbReference>
<sequence>MRKAKEITLMNFDYNLLKVLAVILETRNTTTAAERLCTSQPAVSRSLRKIRDLFNDDILVRKGTNMELTPKAEEIKAQLSGIINGIDKLVNVSHSFDPATESRVLRVAINSSIAQWFSAAFTQLLAKEAPCMNLVIEDWTETTPDKIDAGEIAFGINYFPMELPKHLVQKKGGRDDFALACRATHPHGGKRMYLDDISEYAYAVHIIQHWNEKEDHISRLLQPFSVVPRIQLRTTHINTILNLVADSDVLFPCSRHLINQLDKRFSFIEFDDALPKLEGNFGYVYSVKRRNDPLILWVNNTVESLMKSLGIES</sequence>
<dbReference type="SUPFAM" id="SSF53850">
    <property type="entry name" value="Periplasmic binding protein-like II"/>
    <property type="match status" value="1"/>
</dbReference>
<dbReference type="InterPro" id="IPR005119">
    <property type="entry name" value="LysR_subst-bd"/>
</dbReference>
<dbReference type="InterPro" id="IPR036388">
    <property type="entry name" value="WH-like_DNA-bd_sf"/>
</dbReference>
<dbReference type="InterPro" id="IPR000847">
    <property type="entry name" value="LysR_HTH_N"/>
</dbReference>
<dbReference type="RefSeq" id="WP_079748791.1">
    <property type="nucleotide sequence ID" value="NZ_CP023247.2"/>
</dbReference>
<gene>
    <name evidence="6" type="ORF">YA91_00515</name>
</gene>
<keyword evidence="2" id="KW-0805">Transcription regulation</keyword>
<evidence type="ECO:0000256" key="2">
    <source>
        <dbReference type="ARBA" id="ARBA00023015"/>
    </source>
</evidence>
<evidence type="ECO:0000259" key="5">
    <source>
        <dbReference type="PROSITE" id="PS50931"/>
    </source>
</evidence>
<dbReference type="Pfam" id="PF03466">
    <property type="entry name" value="LysR_substrate"/>
    <property type="match status" value="1"/>
</dbReference>
<keyword evidence="3" id="KW-0238">DNA-binding</keyword>
<reference evidence="6" key="1">
    <citation type="submission" date="2017-09" db="EMBL/GenBank/DDBJ databases">
        <authorList>
            <person name="Ehlers B."/>
            <person name="Leendertz F.H."/>
        </authorList>
    </citation>
    <scope>NUCLEOTIDE SEQUENCE</scope>
    <source>
        <strain evidence="6">MAVP-26</strain>
    </source>
</reference>
<name>A0A249VXU3_VIBPH</name>
<dbReference type="InterPro" id="IPR036390">
    <property type="entry name" value="WH_DNA-bd_sf"/>
</dbReference>
<dbReference type="PANTHER" id="PTHR30118:SF12">
    <property type="entry name" value="TRANSCRIPTIONAL REGULATOR LYSR FAMILY"/>
    <property type="match status" value="1"/>
</dbReference>
<organism evidence="6">
    <name type="scientific">Vibrio parahaemolyticus</name>
    <dbReference type="NCBI Taxonomy" id="670"/>
    <lineage>
        <taxon>Bacteria</taxon>
        <taxon>Pseudomonadati</taxon>
        <taxon>Pseudomonadota</taxon>
        <taxon>Gammaproteobacteria</taxon>
        <taxon>Vibrionales</taxon>
        <taxon>Vibrionaceae</taxon>
        <taxon>Vibrio</taxon>
    </lineage>
</organism>
<accession>A0A249VXU3</accession>
<feature type="domain" description="HTH lysR-type" evidence="5">
    <location>
        <begin position="12"/>
        <end position="69"/>
    </location>
</feature>
<dbReference type="Gene3D" id="3.40.190.10">
    <property type="entry name" value="Periplasmic binding protein-like II"/>
    <property type="match status" value="2"/>
</dbReference>
<protein>
    <submittedName>
        <fullName evidence="6">LysR family transcriptional regulator</fullName>
    </submittedName>
</protein>
<dbReference type="PROSITE" id="PS50931">
    <property type="entry name" value="HTH_LYSR"/>
    <property type="match status" value="1"/>
</dbReference>
<dbReference type="EMBL" id="CP023247">
    <property type="protein sequence ID" value="ASZ49127.1"/>
    <property type="molecule type" value="Genomic_DNA"/>
</dbReference>
<dbReference type="SUPFAM" id="SSF46785">
    <property type="entry name" value="Winged helix' DNA-binding domain"/>
    <property type="match status" value="1"/>
</dbReference>
<dbReference type="AlphaFoldDB" id="A0A249VXU3"/>
<evidence type="ECO:0000256" key="4">
    <source>
        <dbReference type="ARBA" id="ARBA00023163"/>
    </source>
</evidence>
<proteinExistence type="inferred from homology"/>
<evidence type="ECO:0000256" key="3">
    <source>
        <dbReference type="ARBA" id="ARBA00023125"/>
    </source>
</evidence>